<keyword evidence="3" id="KW-1185">Reference proteome</keyword>
<dbReference type="Proteomes" id="UP000800036">
    <property type="component" value="Unassembled WGS sequence"/>
</dbReference>
<name>A0A6A5V3U1_9PLEO</name>
<protein>
    <submittedName>
        <fullName evidence="2">Terpenoid cyclases/Protein prenyltransferase</fullName>
    </submittedName>
</protein>
<dbReference type="AlphaFoldDB" id="A0A6A5V3U1"/>
<proteinExistence type="predicted"/>
<dbReference type="PANTHER" id="PTHR11764">
    <property type="entry name" value="TERPENE CYCLASE/MUTASE FAMILY MEMBER"/>
    <property type="match status" value="1"/>
</dbReference>
<keyword evidence="2" id="KW-0808">Transferase</keyword>
<accession>A0A6A5V3U1</accession>
<dbReference type="GO" id="GO:0016866">
    <property type="term" value="F:intramolecular transferase activity"/>
    <property type="evidence" value="ECO:0007669"/>
    <property type="project" value="InterPro"/>
</dbReference>
<feature type="domain" description="Squalene cyclase N-terminal" evidence="1">
    <location>
        <begin position="20"/>
        <end position="219"/>
    </location>
</feature>
<organism evidence="2 3">
    <name type="scientific">Bimuria novae-zelandiae CBS 107.79</name>
    <dbReference type="NCBI Taxonomy" id="1447943"/>
    <lineage>
        <taxon>Eukaryota</taxon>
        <taxon>Fungi</taxon>
        <taxon>Dikarya</taxon>
        <taxon>Ascomycota</taxon>
        <taxon>Pezizomycotina</taxon>
        <taxon>Dothideomycetes</taxon>
        <taxon>Pleosporomycetidae</taxon>
        <taxon>Pleosporales</taxon>
        <taxon>Massarineae</taxon>
        <taxon>Didymosphaeriaceae</taxon>
        <taxon>Bimuria</taxon>
    </lineage>
</organism>
<dbReference type="InterPro" id="IPR018333">
    <property type="entry name" value="Squalene_cyclase"/>
</dbReference>
<reference evidence="2" key="1">
    <citation type="journal article" date="2020" name="Stud. Mycol.">
        <title>101 Dothideomycetes genomes: a test case for predicting lifestyles and emergence of pathogens.</title>
        <authorList>
            <person name="Haridas S."/>
            <person name="Albert R."/>
            <person name="Binder M."/>
            <person name="Bloem J."/>
            <person name="Labutti K."/>
            <person name="Salamov A."/>
            <person name="Andreopoulos B."/>
            <person name="Baker S."/>
            <person name="Barry K."/>
            <person name="Bills G."/>
            <person name="Bluhm B."/>
            <person name="Cannon C."/>
            <person name="Castanera R."/>
            <person name="Culley D."/>
            <person name="Daum C."/>
            <person name="Ezra D."/>
            <person name="Gonzalez J."/>
            <person name="Henrissat B."/>
            <person name="Kuo A."/>
            <person name="Liang C."/>
            <person name="Lipzen A."/>
            <person name="Lutzoni F."/>
            <person name="Magnuson J."/>
            <person name="Mondo S."/>
            <person name="Nolan M."/>
            <person name="Ohm R."/>
            <person name="Pangilinan J."/>
            <person name="Park H.-J."/>
            <person name="Ramirez L."/>
            <person name="Alfaro M."/>
            <person name="Sun H."/>
            <person name="Tritt A."/>
            <person name="Yoshinaga Y."/>
            <person name="Zwiers L.-H."/>
            <person name="Turgeon B."/>
            <person name="Goodwin S."/>
            <person name="Spatafora J."/>
            <person name="Crous P."/>
            <person name="Grigoriev I."/>
        </authorList>
    </citation>
    <scope>NUCLEOTIDE SEQUENCE</scope>
    <source>
        <strain evidence="2">CBS 107.79</strain>
    </source>
</reference>
<dbReference type="PANTHER" id="PTHR11764:SF82">
    <property type="entry name" value="TERPENE CYCLASE_MUTASE FAMILY MEMBER"/>
    <property type="match status" value="1"/>
</dbReference>
<dbReference type="GO" id="GO:0005811">
    <property type="term" value="C:lipid droplet"/>
    <property type="evidence" value="ECO:0007669"/>
    <property type="project" value="InterPro"/>
</dbReference>
<dbReference type="Pfam" id="PF13249">
    <property type="entry name" value="SQHop_cyclase_N"/>
    <property type="match status" value="1"/>
</dbReference>
<evidence type="ECO:0000259" key="1">
    <source>
        <dbReference type="Pfam" id="PF13249"/>
    </source>
</evidence>
<dbReference type="SUPFAM" id="SSF48239">
    <property type="entry name" value="Terpenoid cyclases/Protein prenyltransferases"/>
    <property type="match status" value="1"/>
</dbReference>
<evidence type="ECO:0000313" key="3">
    <source>
        <dbReference type="Proteomes" id="UP000800036"/>
    </source>
</evidence>
<evidence type="ECO:0000313" key="2">
    <source>
        <dbReference type="EMBL" id="KAF1967977.1"/>
    </source>
</evidence>
<dbReference type="EMBL" id="ML976726">
    <property type="protein sequence ID" value="KAF1967977.1"/>
    <property type="molecule type" value="Genomic_DNA"/>
</dbReference>
<gene>
    <name evidence="2" type="ORF">BU23DRAFT_657938</name>
</gene>
<dbReference type="InterPro" id="IPR032697">
    <property type="entry name" value="SQ_cyclase_N"/>
</dbReference>
<sequence>MEEKASLAWLEQAVRESASHAAAYAHATMRSSGHWLCGLRSTVSFTAQYTVLRTILPNNPLSEEEKIKMRRWIESQQDCNGCWGLLPKDMGEEHLSTIAEAYLALKLPRVAPEKTHMQAARRLILESGGLSKVGVTTQLRLALLGLVAWSELPRVPPELMLLTYSGPFFNIYSLAYWARTAAIPIIILRHHQPVYRGIVPLDFLGELWVDPHSREMTYTPSIWQLWKEKD</sequence>
<dbReference type="OrthoDB" id="3650469at2759"/>
<dbReference type="GO" id="GO:0016740">
    <property type="term" value="F:transferase activity"/>
    <property type="evidence" value="ECO:0007669"/>
    <property type="project" value="UniProtKB-KW"/>
</dbReference>
<dbReference type="Gene3D" id="1.50.10.20">
    <property type="match status" value="1"/>
</dbReference>
<dbReference type="InterPro" id="IPR008930">
    <property type="entry name" value="Terpenoid_cyclase/PrenylTrfase"/>
</dbReference>
<dbReference type="GO" id="GO:0016104">
    <property type="term" value="P:triterpenoid biosynthetic process"/>
    <property type="evidence" value="ECO:0007669"/>
    <property type="project" value="InterPro"/>
</dbReference>